<protein>
    <submittedName>
        <fullName evidence="1">Uncharacterized protein</fullName>
    </submittedName>
</protein>
<comment type="caution">
    <text evidence="1">The sequence shown here is derived from an EMBL/GenBank/DDBJ whole genome shotgun (WGS) entry which is preliminary data.</text>
</comment>
<dbReference type="AlphaFoldDB" id="A0AAQ4F416"/>
<organism evidence="1 2">
    <name type="scientific">Amblyomma americanum</name>
    <name type="common">Lone star tick</name>
    <dbReference type="NCBI Taxonomy" id="6943"/>
    <lineage>
        <taxon>Eukaryota</taxon>
        <taxon>Metazoa</taxon>
        <taxon>Ecdysozoa</taxon>
        <taxon>Arthropoda</taxon>
        <taxon>Chelicerata</taxon>
        <taxon>Arachnida</taxon>
        <taxon>Acari</taxon>
        <taxon>Parasitiformes</taxon>
        <taxon>Ixodida</taxon>
        <taxon>Ixodoidea</taxon>
        <taxon>Ixodidae</taxon>
        <taxon>Amblyomminae</taxon>
        <taxon>Amblyomma</taxon>
    </lineage>
</organism>
<gene>
    <name evidence="1" type="ORF">V5799_016822</name>
</gene>
<dbReference type="Proteomes" id="UP001321473">
    <property type="component" value="Unassembled WGS sequence"/>
</dbReference>
<sequence length="76" mass="8238">MLPGRRRRGEVSSVQAPSNCRRDVWSCHLNLFLSAVINHGRGGASRPSVFTPSALAVALPYFTRQVGILFRISGAA</sequence>
<evidence type="ECO:0000313" key="2">
    <source>
        <dbReference type="Proteomes" id="UP001321473"/>
    </source>
</evidence>
<reference evidence="1 2" key="1">
    <citation type="journal article" date="2023" name="Arcadia Sci">
        <title>De novo assembly of a long-read Amblyomma americanum tick genome.</title>
        <authorList>
            <person name="Chou S."/>
            <person name="Poskanzer K.E."/>
            <person name="Rollins M."/>
            <person name="Thuy-Boun P.S."/>
        </authorList>
    </citation>
    <scope>NUCLEOTIDE SEQUENCE [LARGE SCALE GENOMIC DNA]</scope>
    <source>
        <strain evidence="1">F_SG_1</strain>
        <tissue evidence="1">Salivary glands</tissue>
    </source>
</reference>
<proteinExistence type="predicted"/>
<dbReference type="EMBL" id="JARKHS020007277">
    <property type="protein sequence ID" value="KAK8781837.1"/>
    <property type="molecule type" value="Genomic_DNA"/>
</dbReference>
<accession>A0AAQ4F416</accession>
<evidence type="ECO:0000313" key="1">
    <source>
        <dbReference type="EMBL" id="KAK8781837.1"/>
    </source>
</evidence>
<keyword evidence="2" id="KW-1185">Reference proteome</keyword>
<name>A0AAQ4F416_AMBAM</name>